<organism evidence="2 3">
    <name type="scientific">Lactococcus lactis subsp. cremoris</name>
    <name type="common">Streptococcus cremoris</name>
    <dbReference type="NCBI Taxonomy" id="1359"/>
    <lineage>
        <taxon>Bacteria</taxon>
        <taxon>Bacillati</taxon>
        <taxon>Bacillota</taxon>
        <taxon>Bacilli</taxon>
        <taxon>Lactobacillales</taxon>
        <taxon>Streptococcaceae</taxon>
        <taxon>Lactococcus</taxon>
    </lineage>
</organism>
<accession>A0ABR5ECQ4</accession>
<evidence type="ECO:0000313" key="3">
    <source>
        <dbReference type="Proteomes" id="UP000034513"/>
    </source>
</evidence>
<evidence type="ECO:0000256" key="1">
    <source>
        <dbReference type="SAM" id="Phobius"/>
    </source>
</evidence>
<sequence>MLKKLKDTIVYIFLLLVIFKIVFSISSKFITNIWILLIISVTSSLIIKTQITFKSN</sequence>
<keyword evidence="1" id="KW-0472">Membrane</keyword>
<name>A0ABR5ECQ4_LACLC</name>
<evidence type="ECO:0000313" key="2">
    <source>
        <dbReference type="EMBL" id="KKW69793.1"/>
    </source>
</evidence>
<dbReference type="EMBL" id="LAVW01000162">
    <property type="protein sequence ID" value="KKW69793.1"/>
    <property type="molecule type" value="Genomic_DNA"/>
</dbReference>
<comment type="caution">
    <text evidence="2">The sequence shown here is derived from an EMBL/GenBank/DDBJ whole genome shotgun (WGS) entry which is preliminary data.</text>
</comment>
<protein>
    <submittedName>
        <fullName evidence="2">Uncharacterized protein</fullName>
    </submittedName>
</protein>
<proteinExistence type="predicted"/>
<dbReference type="Proteomes" id="UP000034513">
    <property type="component" value="Unassembled WGS sequence"/>
</dbReference>
<reference evidence="2 3" key="1">
    <citation type="submission" date="2015-04" db="EMBL/GenBank/DDBJ databases">
        <title>Evaluation of non-dairy Lactococcus lactis with potential dairy applications reveals extensive phenotype-genotype disparity.</title>
        <authorList>
            <person name="Cavanagh D."/>
            <person name="Casey A."/>
            <person name="Altermann E."/>
            <person name="Cotter P."/>
            <person name="Fitzgerald G.F."/>
            <person name="McAuliffe O."/>
        </authorList>
    </citation>
    <scope>NUCLEOTIDE SEQUENCE [LARGE SCALE GENOMIC DNA]</scope>
    <source>
        <strain evidence="2 3">DPC6856</strain>
    </source>
</reference>
<keyword evidence="3" id="KW-1185">Reference proteome</keyword>
<keyword evidence="1" id="KW-0812">Transmembrane</keyword>
<keyword evidence="1" id="KW-1133">Transmembrane helix</keyword>
<gene>
    <name evidence="2" type="ORF">VN93_2643</name>
</gene>
<feature type="transmembrane region" description="Helical" evidence="1">
    <location>
        <begin position="33"/>
        <end position="53"/>
    </location>
</feature>
<feature type="transmembrane region" description="Helical" evidence="1">
    <location>
        <begin position="9"/>
        <end position="27"/>
    </location>
</feature>